<dbReference type="AlphaFoldDB" id="S0DG79"/>
<reference evidence="2" key="1">
    <citation type="journal article" date="2013" name="Genome Biol. Evol.">
        <title>Deep Sequencing of Mixed Total DNA without Barcodes Allows Efficient Assembly of Highly Plastic Ascidian Mitochondrial Genomes.</title>
        <authorList>
            <person name="Rubinstein N."/>
            <person name="Feldstein T."/>
            <person name="Shenkar N."/>
            <person name="Botero Castro F."/>
            <person name="Griggio F."/>
            <person name="Mastrototaro F."/>
            <person name="Delsuc F."/>
            <person name="Douzery E.J.P."/>
            <person name="Gissi C."/>
            <person name="Huchon D."/>
        </authorList>
    </citation>
    <scope>NUCLEOTIDE SEQUENCE</scope>
    <source>
        <tissue evidence="2">Gonad</tissue>
    </source>
</reference>
<evidence type="ECO:0000256" key="1">
    <source>
        <dbReference type="SAM" id="Phobius"/>
    </source>
</evidence>
<dbReference type="RefSeq" id="YP_008082968.1">
    <property type="nucleotide sequence ID" value="NC_021464.1"/>
</dbReference>
<keyword evidence="1" id="KW-1133">Transmembrane helix</keyword>
<sequence>MPQLNFLSFCVEFFLFISICVGIMLNFKGEIV</sequence>
<keyword evidence="1" id="KW-0472">Membrane</keyword>
<dbReference type="EMBL" id="HF548556">
    <property type="protein sequence ID" value="CCO25747.1"/>
    <property type="molecule type" value="Genomic_DNA"/>
</dbReference>
<dbReference type="GeneID" id="16045057"/>
<evidence type="ECO:0000313" key="2">
    <source>
        <dbReference type="EMBL" id="CCO25747.1"/>
    </source>
</evidence>
<feature type="transmembrane region" description="Helical" evidence="1">
    <location>
        <begin position="6"/>
        <end position="27"/>
    </location>
</feature>
<gene>
    <name evidence="2" type="primary">atp8</name>
</gene>
<geneLocation type="mitochondrion" evidence="2"/>
<keyword evidence="2" id="KW-0496">Mitochondrion</keyword>
<organism evidence="2">
    <name type="scientific">Polycarpa mytiligera</name>
    <name type="common">Ascidian</name>
    <dbReference type="NCBI Taxonomy" id="569436"/>
    <lineage>
        <taxon>Eukaryota</taxon>
        <taxon>Metazoa</taxon>
        <taxon>Chordata</taxon>
        <taxon>Tunicata</taxon>
        <taxon>Ascidiacea</taxon>
        <taxon>Stolidobranchia</taxon>
        <taxon>Styelidae</taxon>
        <taxon>Polycarpa</taxon>
    </lineage>
</organism>
<keyword evidence="1" id="KW-0812">Transmembrane</keyword>
<dbReference type="CTD" id="4509"/>
<proteinExistence type="predicted"/>
<accession>S0DG79</accession>
<name>S0DG79_POLMY</name>
<protein>
    <submittedName>
        <fullName evidence="2">ATPase subunit 8</fullName>
    </submittedName>
</protein>